<protein>
    <recommendedName>
        <fullName evidence="10">Rab3 GTPase-activating protein non-catalytic subunit</fullName>
    </recommendedName>
</protein>
<evidence type="ECO:0000313" key="8">
    <source>
        <dbReference type="EMBL" id="CAG7818474.1"/>
    </source>
</evidence>
<feature type="domain" description="Rab3-GAP regulatory subunit N-terminal" evidence="6">
    <location>
        <begin position="107"/>
        <end position="205"/>
    </location>
</feature>
<evidence type="ECO:0008006" key="10">
    <source>
        <dbReference type="Google" id="ProtNLM"/>
    </source>
</evidence>
<dbReference type="Proteomes" id="UP000708208">
    <property type="component" value="Unassembled WGS sequence"/>
</dbReference>
<evidence type="ECO:0000256" key="1">
    <source>
        <dbReference type="ARBA" id="ARBA00004496"/>
    </source>
</evidence>
<evidence type="ECO:0000256" key="2">
    <source>
        <dbReference type="ARBA" id="ARBA00008153"/>
    </source>
</evidence>
<feature type="region of interest" description="Disordered" evidence="5">
    <location>
        <begin position="834"/>
        <end position="873"/>
    </location>
</feature>
<dbReference type="PANTHER" id="PTHR12472:SF0">
    <property type="entry name" value="RAB3 GTPASE-ACTIVATING PROTEIN NON-CATALYTIC SUBUNIT"/>
    <property type="match status" value="1"/>
</dbReference>
<keyword evidence="9" id="KW-1185">Reference proteome</keyword>
<sequence length="1419" mass="159337">MSSLRIDKTKRLQMLLQGKIQAFVEFHFNRRGKKSKLAHGLVKMTTGQLESFGVLEKWSEIKSYLFPNSVTNQGEEEKDDWAWDDEETTKTKDSKKKDDLKKQSDSWSQNCVMTHSPMGDMLVIAGNSRAVFFTSEWDVKSARMKFQISFQGELAQEEGEKITSAICIPLVSKKKTSPGAPDWTCVFIGFSTGQVRMYTENGSNLTLRACRNHLARIQANATENVMDPPPLTYKKWQYENEQPANDCESIGLHTPVTFDHLFNGSILGGFQAKCKSVPLTSFIFVSTGKKPYLAFNYAQEGQAIPVLTEIAYAMASKLKSSLISAASGWLGFGGGASKAPPPKEKPQIEPATSMSSRFGLVDSRRIGQTVSVSPCRKLSAVTDSLGRVLLIDNNLGIAVRMWKGYREAQVGWLQVTEEVSSRSRREIQGRKALFLVIYAPRRGHLEVYTMQQGPKVATFNVSKNGRLISTTFGMMGLNNIPIKGGNIPSVQCLFIDQDANLFTLCIPFHLVLCDKTASKLKDIHLLKTMQKILKENPEVTCEELVEILTQVRTQAMINQAFKLLSQKCKSVQILKEILDTYMKRYCDEDEKDLSVVFRLQSLTDLYTFLIEAAEKPPGYVEPVEDNVDQETQDLTILRCLHATGKEMRALQDMAEINCARKSKLVKFADEDGIISLNDFLAAISIEFDANKIKATSDTHVKLNHKSDLLQSLGSLVFSGVLNNQSEIGEWKTRLHDAGLIPMEVMQLALKHWSETALLSSSYVISMKQLYQVLTALSELDPSSVSNEFSRVNKWWEEVRKEITKSYKIFHVYSFAIVCRGVAIDLHNNAEIAARERGDSKKASTEETSTDAGAGPSHRTDLKAQEDDSGDDMEGWENISLDNVKWNFLLKQIEDLSILSTILFQRPKLHQPALPLLNNEIQELSVLNLLDKGKGCIAELVGKWLTTIGIDPFLIQNNEVAPKNQLPSSPELKKKSRKKNENDEVVEGVKPPEPAEADTAADALEADNAVDFVQSLLHKLTENFSVSLSSSIILANYCWEYCLQWHKDTNDVQYLDAAVRCVFAIPSPHIKQGMMSMMWSTFLVKKFAVSASVGKLAKDKLVEKPSSFVCWETEEGFLRNCVAFMDHFMEVNVMCDGSKPPRNFSATKSHWSNDMASASLTDLAVAQNPTNYEMLLLHYQLTLVAHFLHKFRIKKSSMKSTALFDTKSRMMFFLDLGAQAPFSNVEVDLGLKVLREEFLCLVISNAIHEIPEELQDDNGSVFSEDNSQYKQIVPALEGVQECENWVRKCCDLGRIWNIDLDCLRINQVCEFYSSGLDLLGLELINSVSARDILGSKLLVIVGMRINFVIDSNPDNVTEIVSSLSTNLSSWLKSLNYSKLRCLRFSKQSITELTQQLIQLIPESSYDYKLAEELLHSGNFL</sequence>
<feature type="domain" description="Rab3GAP regulatory subunit C-terminal" evidence="7">
    <location>
        <begin position="744"/>
        <end position="1400"/>
    </location>
</feature>
<organism evidence="8 9">
    <name type="scientific">Allacma fusca</name>
    <dbReference type="NCBI Taxonomy" id="39272"/>
    <lineage>
        <taxon>Eukaryota</taxon>
        <taxon>Metazoa</taxon>
        <taxon>Ecdysozoa</taxon>
        <taxon>Arthropoda</taxon>
        <taxon>Hexapoda</taxon>
        <taxon>Collembola</taxon>
        <taxon>Symphypleona</taxon>
        <taxon>Sminthuridae</taxon>
        <taxon>Allacma</taxon>
    </lineage>
</organism>
<feature type="region of interest" description="Disordered" evidence="5">
    <location>
        <begin position="961"/>
        <end position="993"/>
    </location>
</feature>
<dbReference type="OrthoDB" id="2019917at2759"/>
<dbReference type="Pfam" id="PF14656">
    <property type="entry name" value="RAB3GAP2_C"/>
    <property type="match status" value="1"/>
</dbReference>
<feature type="compositionally biased region" description="Basic and acidic residues" evidence="5">
    <location>
        <begin position="88"/>
        <end position="101"/>
    </location>
</feature>
<accession>A0A8J2PLL1</accession>
<comment type="similarity">
    <text evidence="2">Belongs to the Rab3-GAP regulatory subunit family.</text>
</comment>
<evidence type="ECO:0000256" key="4">
    <source>
        <dbReference type="ARBA" id="ARBA00022490"/>
    </source>
</evidence>
<dbReference type="InterPro" id="IPR026059">
    <property type="entry name" value="Rab3GAP2"/>
</dbReference>
<evidence type="ECO:0000256" key="3">
    <source>
        <dbReference type="ARBA" id="ARBA00022468"/>
    </source>
</evidence>
<feature type="compositionally biased region" description="Basic and acidic residues" evidence="5">
    <location>
        <begin position="834"/>
        <end position="844"/>
    </location>
</feature>
<evidence type="ECO:0000256" key="5">
    <source>
        <dbReference type="SAM" id="MobiDB-lite"/>
    </source>
</evidence>
<dbReference type="InterPro" id="IPR029257">
    <property type="entry name" value="RAB3GAP2_C"/>
</dbReference>
<dbReference type="GO" id="GO:0005737">
    <property type="term" value="C:cytoplasm"/>
    <property type="evidence" value="ECO:0007669"/>
    <property type="project" value="UniProtKB-SubCell"/>
</dbReference>
<evidence type="ECO:0000259" key="7">
    <source>
        <dbReference type="Pfam" id="PF14656"/>
    </source>
</evidence>
<feature type="domain" description="Rab3-GAP regulatory subunit N-terminal" evidence="6">
    <location>
        <begin position="206"/>
        <end position="468"/>
    </location>
</feature>
<dbReference type="InterPro" id="IPR032839">
    <property type="entry name" value="RAB3GAP_N"/>
</dbReference>
<keyword evidence="3" id="KW-0343">GTPase activation</keyword>
<proteinExistence type="inferred from homology"/>
<gene>
    <name evidence="8" type="ORF">AFUS01_LOCUS28978</name>
</gene>
<feature type="compositionally biased region" description="Acidic residues" evidence="5">
    <location>
        <begin position="76"/>
        <end position="87"/>
    </location>
</feature>
<evidence type="ECO:0000259" key="6">
    <source>
        <dbReference type="Pfam" id="PF14655"/>
    </source>
</evidence>
<keyword evidence="4" id="KW-0963">Cytoplasm</keyword>
<evidence type="ECO:0000313" key="9">
    <source>
        <dbReference type="Proteomes" id="UP000708208"/>
    </source>
</evidence>
<name>A0A8J2PLL1_9HEXA</name>
<dbReference type="GO" id="GO:0005096">
    <property type="term" value="F:GTPase activator activity"/>
    <property type="evidence" value="ECO:0007669"/>
    <property type="project" value="UniProtKB-KW"/>
</dbReference>
<comment type="subcellular location">
    <subcellularLocation>
        <location evidence="1">Cytoplasm</location>
    </subcellularLocation>
</comment>
<dbReference type="EMBL" id="CAJVCH010421826">
    <property type="protein sequence ID" value="CAG7818474.1"/>
    <property type="molecule type" value="Genomic_DNA"/>
</dbReference>
<dbReference type="PANTHER" id="PTHR12472">
    <property type="entry name" value="RAB3-GAP REGULATORY DOMAIN"/>
    <property type="match status" value="1"/>
</dbReference>
<comment type="caution">
    <text evidence="8">The sequence shown here is derived from an EMBL/GenBank/DDBJ whole genome shotgun (WGS) entry which is preliminary data.</text>
</comment>
<dbReference type="Pfam" id="PF14655">
    <property type="entry name" value="RAB3GAP2_N"/>
    <property type="match status" value="2"/>
</dbReference>
<reference evidence="8" key="1">
    <citation type="submission" date="2021-06" db="EMBL/GenBank/DDBJ databases">
        <authorList>
            <person name="Hodson N. C."/>
            <person name="Mongue J. A."/>
            <person name="Jaron S. K."/>
        </authorList>
    </citation>
    <scope>NUCLEOTIDE SEQUENCE</scope>
</reference>
<feature type="region of interest" description="Disordered" evidence="5">
    <location>
        <begin position="76"/>
        <end position="101"/>
    </location>
</feature>